<dbReference type="RefSeq" id="WP_104517436.1">
    <property type="nucleotide sequence ID" value="NZ_NHRY01000047.1"/>
</dbReference>
<feature type="domain" description="Lon N-terminal" evidence="1">
    <location>
        <begin position="15"/>
        <end position="209"/>
    </location>
</feature>
<evidence type="ECO:0000259" key="1">
    <source>
        <dbReference type="PROSITE" id="PS51787"/>
    </source>
</evidence>
<organism evidence="2 3">
    <name type="scientific">Rhodopila globiformis</name>
    <name type="common">Rhodopseudomonas globiformis</name>
    <dbReference type="NCBI Taxonomy" id="1071"/>
    <lineage>
        <taxon>Bacteria</taxon>
        <taxon>Pseudomonadati</taxon>
        <taxon>Pseudomonadota</taxon>
        <taxon>Alphaproteobacteria</taxon>
        <taxon>Acetobacterales</taxon>
        <taxon>Acetobacteraceae</taxon>
        <taxon>Rhodopila</taxon>
    </lineage>
</organism>
<dbReference type="InterPro" id="IPR046336">
    <property type="entry name" value="Lon_prtase_N_sf"/>
</dbReference>
<dbReference type="Pfam" id="PF02190">
    <property type="entry name" value="LON_substr_bdg"/>
    <property type="match status" value="1"/>
</dbReference>
<comment type="caution">
    <text evidence="2">The sequence shown here is derived from an EMBL/GenBank/DDBJ whole genome shotgun (WGS) entry which is preliminary data.</text>
</comment>
<gene>
    <name evidence="2" type="ORF">CCS01_03405</name>
</gene>
<dbReference type="Proteomes" id="UP000239724">
    <property type="component" value="Unassembled WGS sequence"/>
</dbReference>
<dbReference type="PROSITE" id="PS51787">
    <property type="entry name" value="LON_N"/>
    <property type="match status" value="1"/>
</dbReference>
<dbReference type="InterPro" id="IPR015947">
    <property type="entry name" value="PUA-like_sf"/>
</dbReference>
<dbReference type="PANTHER" id="PTHR46732:SF8">
    <property type="entry name" value="ATP-DEPENDENT PROTEASE LA (LON) DOMAIN PROTEIN"/>
    <property type="match status" value="1"/>
</dbReference>
<dbReference type="SMART" id="SM00464">
    <property type="entry name" value="LON"/>
    <property type="match status" value="1"/>
</dbReference>
<keyword evidence="3" id="KW-1185">Reference proteome</keyword>
<dbReference type="Gene3D" id="2.30.130.40">
    <property type="entry name" value="LON domain-like"/>
    <property type="match status" value="1"/>
</dbReference>
<dbReference type="OrthoDB" id="9806457at2"/>
<sequence length="221" mass="24280">MHPFHPYPEDLPQEFAVFPLTGALLLPRGKLPLNIFEPRYLAMTLDSLATGRMFGMVQPDLNAPVLEHGPGLYRVGCLGRLSSFSETDDGKLLVTLTGLIRFTIDSEIDMHHGYRRVRGDFSRYIDDLDLSAAPVALDRENMLAALRGYFGRRGVDANWEAIRRMPDDALVVTLAMACPFEPVEKQALLEAPTPAERAATLLALLQMGAAGPDLPPGHSIS</sequence>
<dbReference type="InterPro" id="IPR003111">
    <property type="entry name" value="Lon_prtase_N"/>
</dbReference>
<proteinExistence type="predicted"/>
<dbReference type="EMBL" id="NHRY01000047">
    <property type="protein sequence ID" value="PPQ37555.1"/>
    <property type="molecule type" value="Genomic_DNA"/>
</dbReference>
<protein>
    <submittedName>
        <fullName evidence="2">Peptidase S16</fullName>
    </submittedName>
</protein>
<evidence type="ECO:0000313" key="3">
    <source>
        <dbReference type="Proteomes" id="UP000239724"/>
    </source>
</evidence>
<dbReference type="SUPFAM" id="SSF88697">
    <property type="entry name" value="PUA domain-like"/>
    <property type="match status" value="1"/>
</dbReference>
<reference evidence="2 3" key="1">
    <citation type="journal article" date="2018" name="Arch. Microbiol.">
        <title>New insights into the metabolic potential of the phototrophic purple bacterium Rhodopila globiformis DSM 161(T) from its draft genome sequence and evidence for a vanadium-dependent nitrogenase.</title>
        <authorList>
            <person name="Imhoff J.F."/>
            <person name="Rahn T."/>
            <person name="Kunzel S."/>
            <person name="Neulinger S.C."/>
        </authorList>
    </citation>
    <scope>NUCLEOTIDE SEQUENCE [LARGE SCALE GENOMIC DNA]</scope>
    <source>
        <strain evidence="2 3">DSM 161</strain>
    </source>
</reference>
<dbReference type="PANTHER" id="PTHR46732">
    <property type="entry name" value="ATP-DEPENDENT PROTEASE LA (LON) DOMAIN PROTEIN"/>
    <property type="match status" value="1"/>
</dbReference>
<dbReference type="AlphaFoldDB" id="A0A2S6NMP8"/>
<evidence type="ECO:0000313" key="2">
    <source>
        <dbReference type="EMBL" id="PPQ37555.1"/>
    </source>
</evidence>
<accession>A0A2S6NMP8</accession>
<name>A0A2S6NMP8_RHOGL</name>